<accession>A0A023GJ01</accession>
<feature type="domain" description="Peptidase M13 C-terminal" evidence="1">
    <location>
        <begin position="244"/>
        <end position="348"/>
    </location>
</feature>
<dbReference type="AlphaFoldDB" id="A0A023GJ01"/>
<evidence type="ECO:0000313" key="2">
    <source>
        <dbReference type="EMBL" id="JAC33871.1"/>
    </source>
</evidence>
<dbReference type="Gene3D" id="3.40.390.10">
    <property type="entry name" value="Collagenase (Catalytic Domain)"/>
    <property type="match status" value="1"/>
</dbReference>
<evidence type="ECO:0000259" key="1">
    <source>
        <dbReference type="Pfam" id="PF01431"/>
    </source>
</evidence>
<sequence length="351" mass="40702">MPDVISYIYANHSFPPDAREQVKLIADKIKTAFTEMINSITSTFGYSDNLFNMSVLGRRYEHIPNLPLESSFLDILAAVRKNRKLNELKLLREEETQDVITVIRRDLKDCDHKSFRSDDHLVFPMEFFREPFFTYNLPWSLNFGSFGSVFAHQLLHRLHLGVHPDPDTGYYNVKSCDLFVGNDGNKCSEKTQCFLSQYKNAIEPMFNKTSEQYLSTLQENIKKLISRMISDGYPSNLERSMPGYIGDNSGINLVLKAYKTLLQEECDNTETRLKGLEGYSSMQLLFFARAMASCGIMKGEKLPFWMVDNQHSPYEYRVNLPMQNSAAFAEAFHCEENTKMYRKESERCTFW</sequence>
<proteinExistence type="evidence at transcript level"/>
<dbReference type="PROSITE" id="PS51885">
    <property type="entry name" value="NEPRILYSIN"/>
    <property type="match status" value="1"/>
</dbReference>
<dbReference type="EMBL" id="GBBM01001547">
    <property type="protein sequence ID" value="JAC33871.1"/>
    <property type="molecule type" value="mRNA"/>
</dbReference>
<dbReference type="GO" id="GO:0005886">
    <property type="term" value="C:plasma membrane"/>
    <property type="evidence" value="ECO:0007669"/>
    <property type="project" value="TreeGrafter"/>
</dbReference>
<reference evidence="2" key="1">
    <citation type="submission" date="2014-03" db="EMBL/GenBank/DDBJ databases">
        <title>The sialotranscriptome of Amblyomma triste, Amblyomma parvum and Amblyomma cajennense ticks, uncovered by 454-based RNA-seq.</title>
        <authorList>
            <person name="Garcia G.R."/>
            <person name="Gardinassi L.G."/>
            <person name="Ribeiro J.M."/>
            <person name="Anatriello E."/>
            <person name="Ferreira B.R."/>
            <person name="Moreira H.N."/>
            <person name="Mafra C."/>
            <person name="Olegario M.M."/>
            <person name="Szabo P.J."/>
            <person name="Miranda-Santos I.K."/>
            <person name="Maruyama S.R."/>
        </authorList>
    </citation>
    <scope>NUCLEOTIDE SEQUENCE</scope>
    <source>
        <strain evidence="2">Mato Grasso do Sul</strain>
        <tissue evidence="2">Salivary glands</tissue>
    </source>
</reference>
<feature type="domain" description="Peptidase M13 C-terminal" evidence="1">
    <location>
        <begin position="118"/>
        <end position="223"/>
    </location>
</feature>
<dbReference type="GO" id="GO:0004222">
    <property type="term" value="F:metalloendopeptidase activity"/>
    <property type="evidence" value="ECO:0007669"/>
    <property type="project" value="InterPro"/>
</dbReference>
<dbReference type="InterPro" id="IPR024079">
    <property type="entry name" value="MetalloPept_cat_dom_sf"/>
</dbReference>
<dbReference type="InterPro" id="IPR018497">
    <property type="entry name" value="Peptidase_M13_C"/>
</dbReference>
<organism evidence="2">
    <name type="scientific">Amblyomma triste</name>
    <name type="common">Neotropical tick</name>
    <dbReference type="NCBI Taxonomy" id="251400"/>
    <lineage>
        <taxon>Eukaryota</taxon>
        <taxon>Metazoa</taxon>
        <taxon>Ecdysozoa</taxon>
        <taxon>Arthropoda</taxon>
        <taxon>Chelicerata</taxon>
        <taxon>Arachnida</taxon>
        <taxon>Acari</taxon>
        <taxon>Parasitiformes</taxon>
        <taxon>Ixodida</taxon>
        <taxon>Ixodoidea</taxon>
        <taxon>Ixodidae</taxon>
        <taxon>Amblyomminae</taxon>
        <taxon>Amblyomma</taxon>
    </lineage>
</organism>
<dbReference type="PANTHER" id="PTHR11733">
    <property type="entry name" value="ZINC METALLOPROTEASE FAMILY M13 NEPRILYSIN-RELATED"/>
    <property type="match status" value="1"/>
</dbReference>
<dbReference type="Pfam" id="PF01431">
    <property type="entry name" value="Peptidase_M13"/>
    <property type="match status" value="2"/>
</dbReference>
<dbReference type="GO" id="GO:0016485">
    <property type="term" value="P:protein processing"/>
    <property type="evidence" value="ECO:0007669"/>
    <property type="project" value="TreeGrafter"/>
</dbReference>
<dbReference type="InterPro" id="IPR000718">
    <property type="entry name" value="Peptidase_M13"/>
</dbReference>
<dbReference type="PANTHER" id="PTHR11733:SF133">
    <property type="entry name" value="PHOSPHATE-REGULATING NEUTRAL ENDOPEPTIDASE PHEX"/>
    <property type="match status" value="1"/>
</dbReference>
<dbReference type="SUPFAM" id="SSF55486">
    <property type="entry name" value="Metalloproteases ('zincins'), catalytic domain"/>
    <property type="match status" value="1"/>
</dbReference>
<name>A0A023GJ01_AMBTT</name>
<protein>
    <submittedName>
        <fullName evidence="2">Putative peptidase family m13 includes neprilysin</fullName>
    </submittedName>
</protein>